<keyword evidence="4" id="KW-0067">ATP-binding</keyword>
<keyword evidence="2" id="KW-0378">Hydrolase</keyword>
<dbReference type="PROSITE" id="PS51206">
    <property type="entry name" value="SF3_HELICASE_1"/>
    <property type="match status" value="1"/>
</dbReference>
<evidence type="ECO:0000256" key="1">
    <source>
        <dbReference type="ARBA" id="ARBA00022741"/>
    </source>
</evidence>
<dbReference type="PANTHER" id="PTHR35372:SF2">
    <property type="entry name" value="SF3 HELICASE DOMAIN-CONTAINING PROTEIN"/>
    <property type="match status" value="1"/>
</dbReference>
<evidence type="ECO:0000256" key="2">
    <source>
        <dbReference type="ARBA" id="ARBA00022801"/>
    </source>
</evidence>
<dbReference type="Proteomes" id="UP000066042">
    <property type="component" value="Chromosome"/>
</dbReference>
<accession>A0A0S1XAN8</accession>
<dbReference type="InterPro" id="IPR027417">
    <property type="entry name" value="P-loop_NTPase"/>
</dbReference>
<keyword evidence="3" id="KW-0347">Helicase</keyword>
<proteinExistence type="predicted"/>
<evidence type="ECO:0000259" key="5">
    <source>
        <dbReference type="PROSITE" id="PS51206"/>
    </source>
</evidence>
<dbReference type="STRING" id="55802.TBCH5v1_0911"/>
<dbReference type="Gene3D" id="3.40.50.300">
    <property type="entry name" value="P-loop containing nucleotide triphosphate hydrolases"/>
    <property type="match status" value="1"/>
</dbReference>
<dbReference type="Pfam" id="PF19263">
    <property type="entry name" value="DUF5906"/>
    <property type="match status" value="1"/>
</dbReference>
<dbReference type="SUPFAM" id="SSF46785">
    <property type="entry name" value="Winged helix' DNA-binding domain"/>
    <property type="match status" value="1"/>
</dbReference>
<dbReference type="GeneID" id="26136186"/>
<evidence type="ECO:0000256" key="3">
    <source>
        <dbReference type="ARBA" id="ARBA00022806"/>
    </source>
</evidence>
<dbReference type="InterPro" id="IPR036390">
    <property type="entry name" value="WH_DNA-bd_sf"/>
</dbReference>
<dbReference type="PANTHER" id="PTHR35372">
    <property type="entry name" value="ATP BINDING PROTEIN-RELATED"/>
    <property type="match status" value="1"/>
</dbReference>
<dbReference type="Pfam" id="PF03288">
    <property type="entry name" value="Pox_D5"/>
    <property type="match status" value="1"/>
</dbReference>
<dbReference type="AlphaFoldDB" id="A0A0S1XAN8"/>
<dbReference type="GO" id="GO:0005524">
    <property type="term" value="F:ATP binding"/>
    <property type="evidence" value="ECO:0007669"/>
    <property type="project" value="UniProtKB-KW"/>
</dbReference>
<name>A0A0S1XAN8_THEBA</name>
<organism evidence="6 7">
    <name type="scientific">Thermococcus barophilus</name>
    <dbReference type="NCBI Taxonomy" id="55802"/>
    <lineage>
        <taxon>Archaea</taxon>
        <taxon>Methanobacteriati</taxon>
        <taxon>Methanobacteriota</taxon>
        <taxon>Thermococci</taxon>
        <taxon>Thermococcales</taxon>
        <taxon>Thermococcaceae</taxon>
        <taxon>Thermococcus</taxon>
    </lineage>
</organism>
<dbReference type="Gene3D" id="1.10.10.10">
    <property type="entry name" value="Winged helix-like DNA-binding domain superfamily/Winged helix DNA-binding domain"/>
    <property type="match status" value="1"/>
</dbReference>
<evidence type="ECO:0000313" key="6">
    <source>
        <dbReference type="EMBL" id="ALM74862.1"/>
    </source>
</evidence>
<dbReference type="NCBIfam" id="TIGR01613">
    <property type="entry name" value="primase_Cterm"/>
    <property type="match status" value="1"/>
</dbReference>
<reference evidence="6 7" key="1">
    <citation type="journal article" date="2016" name="Genome Announc.">
        <title>Complete genome sequence of the hyperthermophilic and piezophilic archaeon Thermococcus barophilus Ch5, capable of growth at the expense of hydrogenogenesis from carbon monoxide and formate.</title>
        <authorList>
            <person name="Oger P."/>
            <person name="Sokolova T.G."/>
            <person name="Kozhevnikova D.A."/>
            <person name="Taranov E.A."/>
            <person name="Vannier P."/>
            <person name="Lee H.S."/>
            <person name="Kwon K.K."/>
            <person name="Kang S.G."/>
            <person name="Lee J.H."/>
            <person name="Bonch-Osmolovskaya E.A."/>
            <person name="Lebedinsky A.V."/>
        </authorList>
    </citation>
    <scope>NUCLEOTIDE SEQUENCE [LARGE SCALE GENOMIC DNA]</scope>
    <source>
        <strain evidence="7">Ch5</strain>
    </source>
</reference>
<dbReference type="InterPro" id="IPR051620">
    <property type="entry name" value="ORF904-like_C"/>
</dbReference>
<dbReference type="RefSeq" id="WP_235507168.1">
    <property type="nucleotide sequence ID" value="NZ_CP013050.1"/>
</dbReference>
<dbReference type="InterPro" id="IPR004968">
    <property type="entry name" value="DNA_primase/NTPase_C"/>
</dbReference>
<dbReference type="PATRIC" id="fig|55802.8.peg.908"/>
<evidence type="ECO:0000256" key="4">
    <source>
        <dbReference type="ARBA" id="ARBA00022840"/>
    </source>
</evidence>
<dbReference type="EMBL" id="CP013050">
    <property type="protein sequence ID" value="ALM74862.1"/>
    <property type="molecule type" value="Genomic_DNA"/>
</dbReference>
<feature type="domain" description="SF3 helicase" evidence="5">
    <location>
        <begin position="1"/>
        <end position="132"/>
    </location>
</feature>
<dbReference type="InterPro" id="IPR014015">
    <property type="entry name" value="Helicase_SF3_DNA-vir"/>
</dbReference>
<dbReference type="InterPro" id="IPR045455">
    <property type="entry name" value="NrS-1_pol-like_helicase"/>
</dbReference>
<dbReference type="GO" id="GO:0004386">
    <property type="term" value="F:helicase activity"/>
    <property type="evidence" value="ECO:0007669"/>
    <property type="project" value="UniProtKB-KW"/>
</dbReference>
<protein>
    <submittedName>
        <fullName evidence="6">Phage/plasmid primase, P4 family</fullName>
    </submittedName>
</protein>
<dbReference type="InterPro" id="IPR036388">
    <property type="entry name" value="WH-like_DNA-bd_sf"/>
</dbReference>
<dbReference type="InterPro" id="IPR006500">
    <property type="entry name" value="Helicase_put_C_phage/plasmid"/>
</dbReference>
<sequence>MLVGSGSNGTSTFLQVIIKMLGRHNCSFRSLHELTTNRFATADLFMKLANIYDDLSSETLQNTGIFKIIVAGNEIQAEKKFKNSFTFYPFAKLIFSANKVPSTYDDTQAFYRRWIIVNFPRQFTGENADPHLLDKLTTPECLRYVLKWAVEGLKRLLEQGGFSQNASFEELQEQYLRASSPVYAFVQDMLEEGTGDDRIPKDELYATFIKYCEKYKLPKVSKVTFGKLLPKYIRAIDAWTKRDGRAVRAWAGIRFKDGVSAEITQKTGTLVDFVSGGDL</sequence>
<dbReference type="GO" id="GO:0016787">
    <property type="term" value="F:hydrolase activity"/>
    <property type="evidence" value="ECO:0007669"/>
    <property type="project" value="UniProtKB-KW"/>
</dbReference>
<dbReference type="SUPFAM" id="SSF52540">
    <property type="entry name" value="P-loop containing nucleoside triphosphate hydrolases"/>
    <property type="match status" value="1"/>
</dbReference>
<evidence type="ECO:0000313" key="7">
    <source>
        <dbReference type="Proteomes" id="UP000066042"/>
    </source>
</evidence>
<gene>
    <name evidence="6" type="ORF">TBCH5v1_0911</name>
</gene>
<keyword evidence="1" id="KW-0547">Nucleotide-binding</keyword>